<organism evidence="3 4">
    <name type="scientific">Pleurodeles waltl</name>
    <name type="common">Iberian ribbed newt</name>
    <dbReference type="NCBI Taxonomy" id="8319"/>
    <lineage>
        <taxon>Eukaryota</taxon>
        <taxon>Metazoa</taxon>
        <taxon>Chordata</taxon>
        <taxon>Craniata</taxon>
        <taxon>Vertebrata</taxon>
        <taxon>Euteleostomi</taxon>
        <taxon>Amphibia</taxon>
        <taxon>Batrachia</taxon>
        <taxon>Caudata</taxon>
        <taxon>Salamandroidea</taxon>
        <taxon>Salamandridae</taxon>
        <taxon>Pleurodelinae</taxon>
        <taxon>Pleurodeles</taxon>
    </lineage>
</organism>
<feature type="signal peptide" evidence="2">
    <location>
        <begin position="1"/>
        <end position="24"/>
    </location>
</feature>
<evidence type="ECO:0000256" key="1">
    <source>
        <dbReference type="SAM" id="MobiDB-lite"/>
    </source>
</evidence>
<protein>
    <submittedName>
        <fullName evidence="3">Uncharacterized protein</fullName>
    </submittedName>
</protein>
<keyword evidence="4" id="KW-1185">Reference proteome</keyword>
<sequence length="261" mass="28214">MGPGSLSSLHLVFVWLQSLWKSREGPTRSESLGFLARVARLLTLPPSFSPLERECPSSTCGSGVFSRRCGPHPGPQRGSRCAGPPSQRPPASSAPPGSLRAAHSTRRAGIHDRWRVLSPLQGEPHCVACSTSASPIPSTAVSYRYYFWRGRDGDLARPVPSPQSMFRRLSEPVSGARLRSFHWSQWGLCFRAAASGVPGFSLAEAARTRSPFCFSLDELRDGHGAVLDHFFTSNWFPRGRESSGALEAAPLAPQIAAYSGG</sequence>
<evidence type="ECO:0000256" key="2">
    <source>
        <dbReference type="SAM" id="SignalP"/>
    </source>
</evidence>
<gene>
    <name evidence="3" type="ORF">NDU88_005695</name>
</gene>
<reference evidence="3" key="1">
    <citation type="journal article" date="2022" name="bioRxiv">
        <title>Sequencing and chromosome-scale assembly of the giantPleurodeles waltlgenome.</title>
        <authorList>
            <person name="Brown T."/>
            <person name="Elewa A."/>
            <person name="Iarovenko S."/>
            <person name="Subramanian E."/>
            <person name="Araus A.J."/>
            <person name="Petzold A."/>
            <person name="Susuki M."/>
            <person name="Suzuki K.-i.T."/>
            <person name="Hayashi T."/>
            <person name="Toyoda A."/>
            <person name="Oliveira C."/>
            <person name="Osipova E."/>
            <person name="Leigh N.D."/>
            <person name="Simon A."/>
            <person name="Yun M.H."/>
        </authorList>
    </citation>
    <scope>NUCLEOTIDE SEQUENCE</scope>
    <source>
        <strain evidence="3">20211129_DDA</strain>
        <tissue evidence="3">Liver</tissue>
    </source>
</reference>
<dbReference type="EMBL" id="JANPWB010000008">
    <property type="protein sequence ID" value="KAJ1165267.1"/>
    <property type="molecule type" value="Genomic_DNA"/>
</dbReference>
<evidence type="ECO:0000313" key="3">
    <source>
        <dbReference type="EMBL" id="KAJ1165267.1"/>
    </source>
</evidence>
<comment type="caution">
    <text evidence="3">The sequence shown here is derived from an EMBL/GenBank/DDBJ whole genome shotgun (WGS) entry which is preliminary data.</text>
</comment>
<feature type="compositionally biased region" description="Low complexity" evidence="1">
    <location>
        <begin position="82"/>
        <end position="102"/>
    </location>
</feature>
<feature type="chain" id="PRO_5043395288" evidence="2">
    <location>
        <begin position="25"/>
        <end position="261"/>
    </location>
</feature>
<evidence type="ECO:0000313" key="4">
    <source>
        <dbReference type="Proteomes" id="UP001066276"/>
    </source>
</evidence>
<name>A0AAV7SME8_PLEWA</name>
<keyword evidence="2" id="KW-0732">Signal</keyword>
<feature type="region of interest" description="Disordered" evidence="1">
    <location>
        <begin position="71"/>
        <end position="105"/>
    </location>
</feature>
<accession>A0AAV7SME8</accession>
<dbReference type="AlphaFoldDB" id="A0AAV7SME8"/>
<proteinExistence type="predicted"/>
<dbReference type="Proteomes" id="UP001066276">
    <property type="component" value="Chromosome 4_2"/>
</dbReference>